<accession>A0A291E2W8</accession>
<keyword evidence="5" id="KW-0564">Palmitate</keyword>
<keyword evidence="6 8" id="KW-0998">Cell outer membrane</keyword>
<evidence type="ECO:0000313" key="11">
    <source>
        <dbReference type="EMBL" id="ATF94424.1"/>
    </source>
</evidence>
<name>A0A291E2W8_9ENTR</name>
<dbReference type="Gene3D" id="3.40.50.2300">
    <property type="match status" value="2"/>
</dbReference>
<dbReference type="GO" id="GO:0009252">
    <property type="term" value="P:peptidoglycan biosynthetic process"/>
    <property type="evidence" value="ECO:0007669"/>
    <property type="project" value="UniProtKB-UniRule"/>
</dbReference>
<comment type="similarity">
    <text evidence="8">Belongs to the LpoA family.</text>
</comment>
<evidence type="ECO:0000256" key="8">
    <source>
        <dbReference type="HAMAP-Rule" id="MF_01890"/>
    </source>
</evidence>
<dbReference type="GO" id="GO:0031241">
    <property type="term" value="C:periplasmic side of cell outer membrane"/>
    <property type="evidence" value="ECO:0007669"/>
    <property type="project" value="UniProtKB-UniRule"/>
</dbReference>
<dbReference type="SUPFAM" id="SSF53822">
    <property type="entry name" value="Periplasmic binding protein-like I"/>
    <property type="match status" value="1"/>
</dbReference>
<keyword evidence="4 8" id="KW-0472">Membrane</keyword>
<dbReference type="Proteomes" id="UP000217979">
    <property type="component" value="Chromosome"/>
</dbReference>
<comment type="function">
    <text evidence="8">Regulator of peptidoglycan synthesis that is essential for the function of penicillin-binding protein 1A (PBP1a).</text>
</comment>
<feature type="chain" id="PRO_5012629283" description="Penicillin-binding protein activator LpoA" evidence="10">
    <location>
        <begin position="32"/>
        <end position="697"/>
    </location>
</feature>
<dbReference type="Pfam" id="PF04348">
    <property type="entry name" value="LppC"/>
    <property type="match status" value="2"/>
</dbReference>
<dbReference type="RefSeq" id="WP_061274543.1">
    <property type="nucleotide sequence ID" value="NZ_CP023525.1"/>
</dbReference>
<evidence type="ECO:0000256" key="6">
    <source>
        <dbReference type="ARBA" id="ARBA00023237"/>
    </source>
</evidence>
<evidence type="ECO:0000256" key="9">
    <source>
        <dbReference type="SAM" id="MobiDB-lite"/>
    </source>
</evidence>
<dbReference type="GO" id="GO:0008360">
    <property type="term" value="P:regulation of cell shape"/>
    <property type="evidence" value="ECO:0007669"/>
    <property type="project" value="UniProtKB-KW"/>
</dbReference>
<evidence type="ECO:0000313" key="12">
    <source>
        <dbReference type="Proteomes" id="UP000217979"/>
    </source>
</evidence>
<dbReference type="HAMAP" id="MF_01890">
    <property type="entry name" value="LpoA"/>
    <property type="match status" value="1"/>
</dbReference>
<keyword evidence="7" id="KW-0449">Lipoprotein</keyword>
<keyword evidence="2 8" id="KW-0133">Cell shape</keyword>
<dbReference type="AlphaFoldDB" id="A0A291E2W8"/>
<feature type="signal peptide" evidence="10">
    <location>
        <begin position="1"/>
        <end position="31"/>
    </location>
</feature>
<keyword evidence="3 8" id="KW-0573">Peptidoglycan synthesis</keyword>
<sequence>MLPSTLNRSKAGRCLPVLLAALIFAGCSTQAPDQSATLLQGETTAGSAYYLQQMQQSADDSKTNWQLLAIRSLLKEGKPQQAVALYNQLPQQLTDAQAREQQLLVPEVKIAQKDFNAASALLEKIDPSTLDKGQQSRYYQAVIDASQGRPSLALLRAYIAQEPLLKGDTHQKNIDGTWQILSQFSPEQMNSLVINADENTLQGWLDLQHVWSDNRNDPNMLKAGIQDWQTRYPNNPGSKTLPTQLVNVQNFKPASTGKIALLLPLNGQAAVFGRAIEQGFEAAKNNGVSPVAAVQSATRPVDPNAQQQAASPQEQPQQQEPQAPADPNAAVSPASASVSDLTDQKAQAATPQTTTPAAQPDVQTAPSVAASPTAEIKIYDTSSQPLSQVLAQAQQDGATLVVGPLLKNNVDQLASTNSPLNILALNQPESVQNRPNICYFALSPEDEARDAADHIWQQNHRNPLMLIPSNALGDRVAKAFATEWQKLGGGLVLQQKFGSVSDLKRGINSGSGIALTGTPVSTPSNTPPGVTIGGLTIPAAPTDAQITAGSSGNVDAVYIIATSEEVALIKPMIAMRTGSRGSAQLYASSRSSQGVNGPDYRLEMEGLQFSEIPMLSGGNPQLMQQALSSVNNDYSLARLYAMGVDAWTLASHFSQIRQVPGYQVNGNTGQLTANQDCVINRKLNWLQFNQGQIVPVS</sequence>
<dbReference type="PANTHER" id="PTHR38038:SF1">
    <property type="entry name" value="PENICILLIN-BINDING PROTEIN ACTIVATOR LPOA"/>
    <property type="match status" value="1"/>
</dbReference>
<evidence type="ECO:0000256" key="1">
    <source>
        <dbReference type="ARBA" id="ARBA00022729"/>
    </source>
</evidence>
<dbReference type="InterPro" id="IPR011990">
    <property type="entry name" value="TPR-like_helical_dom_sf"/>
</dbReference>
<evidence type="ECO:0000256" key="7">
    <source>
        <dbReference type="ARBA" id="ARBA00023288"/>
    </source>
</evidence>
<comment type="subunit">
    <text evidence="8">Interacts with PBP1a.</text>
</comment>
<dbReference type="EMBL" id="CP023525">
    <property type="protein sequence ID" value="ATF94424.1"/>
    <property type="molecule type" value="Genomic_DNA"/>
</dbReference>
<dbReference type="Gene3D" id="1.25.40.10">
    <property type="entry name" value="Tetratricopeptide repeat domain"/>
    <property type="match status" value="1"/>
</dbReference>
<dbReference type="InterPro" id="IPR028082">
    <property type="entry name" value="Peripla_BP_I"/>
</dbReference>
<dbReference type="InterPro" id="IPR007443">
    <property type="entry name" value="LpoA"/>
</dbReference>
<proteinExistence type="inferred from homology"/>
<dbReference type="CDD" id="cd06339">
    <property type="entry name" value="PBP1_YraM_LppC_lipoprotein-like"/>
    <property type="match status" value="1"/>
</dbReference>
<dbReference type="Gene3D" id="1.25.40.650">
    <property type="match status" value="1"/>
</dbReference>
<keyword evidence="1 8" id="KW-0732">Signal</keyword>
<evidence type="ECO:0000256" key="3">
    <source>
        <dbReference type="ARBA" id="ARBA00022984"/>
    </source>
</evidence>
<organism evidence="11 12">
    <name type="scientific">Cedecea neteri</name>
    <dbReference type="NCBI Taxonomy" id="158822"/>
    <lineage>
        <taxon>Bacteria</taxon>
        <taxon>Pseudomonadati</taxon>
        <taxon>Pseudomonadota</taxon>
        <taxon>Gammaproteobacteria</taxon>
        <taxon>Enterobacterales</taxon>
        <taxon>Enterobacteriaceae</taxon>
        <taxon>Cedecea</taxon>
    </lineage>
</organism>
<dbReference type="PANTHER" id="PTHR38038">
    <property type="entry name" value="PENICILLIN-BINDING PROTEIN ACTIVATOR LPOA"/>
    <property type="match status" value="1"/>
</dbReference>
<reference evidence="11 12" key="1">
    <citation type="submission" date="2017-09" db="EMBL/GenBank/DDBJ databases">
        <title>FDA dAtabase for Regulatory Grade micrObial Sequences (FDA-ARGOS): Supporting development and validation of Infectious Disease Dx tests.</title>
        <authorList>
            <person name="Minogue T."/>
            <person name="Wolcott M."/>
            <person name="Wasieloski L."/>
            <person name="Aguilar W."/>
            <person name="Moore D."/>
            <person name="Tallon L."/>
            <person name="Sadzewicz L."/>
            <person name="Ott S."/>
            <person name="Zhao X."/>
            <person name="Nagaraj S."/>
            <person name="Vavikolanu K."/>
            <person name="Aluvathingal J."/>
            <person name="Nadendla S."/>
            <person name="Sichtig H."/>
        </authorList>
    </citation>
    <scope>NUCLEOTIDE SEQUENCE [LARGE SCALE GENOMIC DNA]</scope>
    <source>
        <strain evidence="11 12">FDAARGOS_392</strain>
    </source>
</reference>
<evidence type="ECO:0000256" key="2">
    <source>
        <dbReference type="ARBA" id="ARBA00022960"/>
    </source>
</evidence>
<evidence type="ECO:0000256" key="4">
    <source>
        <dbReference type="ARBA" id="ARBA00023136"/>
    </source>
</evidence>
<dbReference type="GO" id="GO:0030234">
    <property type="term" value="F:enzyme regulator activity"/>
    <property type="evidence" value="ECO:0007669"/>
    <property type="project" value="UniProtKB-UniRule"/>
</dbReference>
<feature type="compositionally biased region" description="Low complexity" evidence="9">
    <location>
        <begin position="302"/>
        <end position="366"/>
    </location>
</feature>
<evidence type="ECO:0000256" key="10">
    <source>
        <dbReference type="SAM" id="SignalP"/>
    </source>
</evidence>
<evidence type="ECO:0000256" key="5">
    <source>
        <dbReference type="ARBA" id="ARBA00023139"/>
    </source>
</evidence>
<protein>
    <recommendedName>
        <fullName evidence="8">Penicillin-binding protein activator LpoA</fullName>
        <shortName evidence="8">PBP activator LpoA</shortName>
    </recommendedName>
</protein>
<gene>
    <name evidence="8" type="primary">lpoA</name>
    <name evidence="11" type="ORF">CO704_21155</name>
</gene>
<feature type="region of interest" description="Disordered" evidence="9">
    <location>
        <begin position="293"/>
        <end position="369"/>
    </location>
</feature>